<feature type="transmembrane region" description="Helical" evidence="1">
    <location>
        <begin position="37"/>
        <end position="63"/>
    </location>
</feature>
<evidence type="ECO:0000256" key="1">
    <source>
        <dbReference type="SAM" id="Phobius"/>
    </source>
</evidence>
<sequence length="180" mass="19128">MASVLQVAGVAALWFVLFSLNDWAFGYLDQAHVISWVFLPAALRLLGVLLFGRWAALGLFLGALATNGTAFGHSMAQSVSVAALSGLGALGALHLTTRILQVPPTLRGLTAGRLAVFAVVGALCNVIPHNLFFWAVGLQPNPFVGLVPMFIGDLAGIVIVLYGLRGVLLLIERRMRVRTP</sequence>
<dbReference type="RefSeq" id="WP_340337532.1">
    <property type="nucleotide sequence ID" value="NZ_JBBKZS010000011.1"/>
</dbReference>
<keyword evidence="1" id="KW-0472">Membrane</keyword>
<dbReference type="EMBL" id="JBBKZS010000011">
    <property type="protein sequence ID" value="MEJ8857460.1"/>
    <property type="molecule type" value="Genomic_DNA"/>
</dbReference>
<protein>
    <submittedName>
        <fullName evidence="2">Uncharacterized protein</fullName>
    </submittedName>
</protein>
<name>A0ABU8XC96_9BURK</name>
<accession>A0ABU8XC96</accession>
<dbReference type="Proteomes" id="UP001367030">
    <property type="component" value="Unassembled WGS sequence"/>
</dbReference>
<evidence type="ECO:0000313" key="2">
    <source>
        <dbReference type="EMBL" id="MEJ8857460.1"/>
    </source>
</evidence>
<gene>
    <name evidence="2" type="ORF">WKW79_23015</name>
</gene>
<keyword evidence="1" id="KW-1133">Transmembrane helix</keyword>
<proteinExistence type="predicted"/>
<keyword evidence="1" id="KW-0812">Transmembrane</keyword>
<reference evidence="2 3" key="1">
    <citation type="submission" date="2024-03" db="EMBL/GenBank/DDBJ databases">
        <title>Novel species of the genus Variovorax.</title>
        <authorList>
            <person name="Liu Q."/>
            <person name="Xin Y.-H."/>
        </authorList>
    </citation>
    <scope>NUCLEOTIDE SEQUENCE [LARGE SCALE GENOMIC DNA]</scope>
    <source>
        <strain evidence="2 3">KACC 18901</strain>
    </source>
</reference>
<organism evidence="2 3">
    <name type="scientific">Variovorax robiniae</name>
    <dbReference type="NCBI Taxonomy" id="1836199"/>
    <lineage>
        <taxon>Bacteria</taxon>
        <taxon>Pseudomonadati</taxon>
        <taxon>Pseudomonadota</taxon>
        <taxon>Betaproteobacteria</taxon>
        <taxon>Burkholderiales</taxon>
        <taxon>Comamonadaceae</taxon>
        <taxon>Variovorax</taxon>
    </lineage>
</organism>
<feature type="transmembrane region" description="Helical" evidence="1">
    <location>
        <begin position="114"/>
        <end position="137"/>
    </location>
</feature>
<comment type="caution">
    <text evidence="2">The sequence shown here is derived from an EMBL/GenBank/DDBJ whole genome shotgun (WGS) entry which is preliminary data.</text>
</comment>
<keyword evidence="3" id="KW-1185">Reference proteome</keyword>
<feature type="transmembrane region" description="Helical" evidence="1">
    <location>
        <begin position="75"/>
        <end position="93"/>
    </location>
</feature>
<feature type="transmembrane region" description="Helical" evidence="1">
    <location>
        <begin position="6"/>
        <end position="25"/>
    </location>
</feature>
<feature type="transmembrane region" description="Helical" evidence="1">
    <location>
        <begin position="149"/>
        <end position="171"/>
    </location>
</feature>
<evidence type="ECO:0000313" key="3">
    <source>
        <dbReference type="Proteomes" id="UP001367030"/>
    </source>
</evidence>